<gene>
    <name evidence="2" type="ORF">OsJ_12070</name>
</gene>
<dbReference type="Proteomes" id="UP000007752">
    <property type="component" value="Chromosome 3"/>
</dbReference>
<sequence>MTVPSSRASSRQRAGVVKAADVVVVSAGNVPAASHFLTAIHNHPLHALAAAPRHAAPGPPPLAPSRPRGRLRRPLDLPPELPAAAQQRHLHLRRRGRRARRRRRRPGERGVVTTSEAAANGPRPNPTSFGGPLRAGPGFPLFFFFVSCGRNNLTAQDNRLSRVSHTVGPSAHENIDFSRHLGVDGQIIRTEKSF</sequence>
<feature type="compositionally biased region" description="Basic residues" evidence="1">
    <location>
        <begin position="88"/>
        <end position="106"/>
    </location>
</feature>
<reference evidence="2" key="2">
    <citation type="submission" date="2008-12" db="EMBL/GenBank/DDBJ databases">
        <title>Improved gene annotation of the rice (Oryza sativa) genomes.</title>
        <authorList>
            <person name="Wang J."/>
            <person name="Li R."/>
            <person name="Fan W."/>
            <person name="Huang Q."/>
            <person name="Zhang J."/>
            <person name="Zhou Y."/>
            <person name="Hu Y."/>
            <person name="Zi S."/>
            <person name="Li J."/>
            <person name="Ni P."/>
            <person name="Zheng H."/>
            <person name="Zhang Y."/>
            <person name="Zhao M."/>
            <person name="Hao Q."/>
            <person name="McDermott J."/>
            <person name="Samudrala R."/>
            <person name="Kristiansen K."/>
            <person name="Wong G.K.-S."/>
        </authorList>
    </citation>
    <scope>NUCLEOTIDE SEQUENCE</scope>
</reference>
<evidence type="ECO:0000313" key="2">
    <source>
        <dbReference type="EMBL" id="EEE59668.1"/>
    </source>
</evidence>
<proteinExistence type="predicted"/>
<protein>
    <submittedName>
        <fullName evidence="2">Uncharacterized protein</fullName>
    </submittedName>
</protein>
<feature type="region of interest" description="Disordered" evidence="1">
    <location>
        <begin position="52"/>
        <end position="132"/>
    </location>
</feature>
<name>B9FA90_ORYSJ</name>
<evidence type="ECO:0000256" key="1">
    <source>
        <dbReference type="SAM" id="MobiDB-lite"/>
    </source>
</evidence>
<reference evidence="2" key="1">
    <citation type="journal article" date="2005" name="PLoS Biol.">
        <title>The genomes of Oryza sativa: a history of duplications.</title>
        <authorList>
            <person name="Yu J."/>
            <person name="Wang J."/>
            <person name="Lin W."/>
            <person name="Li S."/>
            <person name="Li H."/>
            <person name="Zhou J."/>
            <person name="Ni P."/>
            <person name="Dong W."/>
            <person name="Hu S."/>
            <person name="Zeng C."/>
            <person name="Zhang J."/>
            <person name="Zhang Y."/>
            <person name="Li R."/>
            <person name="Xu Z."/>
            <person name="Li S."/>
            <person name="Li X."/>
            <person name="Zheng H."/>
            <person name="Cong L."/>
            <person name="Lin L."/>
            <person name="Yin J."/>
            <person name="Geng J."/>
            <person name="Li G."/>
            <person name="Shi J."/>
            <person name="Liu J."/>
            <person name="Lv H."/>
            <person name="Li J."/>
            <person name="Wang J."/>
            <person name="Deng Y."/>
            <person name="Ran L."/>
            <person name="Shi X."/>
            <person name="Wang X."/>
            <person name="Wu Q."/>
            <person name="Li C."/>
            <person name="Ren X."/>
            <person name="Wang J."/>
            <person name="Wang X."/>
            <person name="Li D."/>
            <person name="Liu D."/>
            <person name="Zhang X."/>
            <person name="Ji Z."/>
            <person name="Zhao W."/>
            <person name="Sun Y."/>
            <person name="Zhang Z."/>
            <person name="Bao J."/>
            <person name="Han Y."/>
            <person name="Dong L."/>
            <person name="Ji J."/>
            <person name="Chen P."/>
            <person name="Wu S."/>
            <person name="Liu J."/>
            <person name="Xiao Y."/>
            <person name="Bu D."/>
            <person name="Tan J."/>
            <person name="Yang L."/>
            <person name="Ye C."/>
            <person name="Zhang J."/>
            <person name="Xu J."/>
            <person name="Zhou Y."/>
            <person name="Yu Y."/>
            <person name="Zhang B."/>
            <person name="Zhuang S."/>
            <person name="Wei H."/>
            <person name="Liu B."/>
            <person name="Lei M."/>
            <person name="Yu H."/>
            <person name="Li Y."/>
            <person name="Xu H."/>
            <person name="Wei S."/>
            <person name="He X."/>
            <person name="Fang L."/>
            <person name="Zhang Z."/>
            <person name="Zhang Y."/>
            <person name="Huang X."/>
            <person name="Su Z."/>
            <person name="Tong W."/>
            <person name="Li J."/>
            <person name="Tong Z."/>
            <person name="Li S."/>
            <person name="Ye J."/>
            <person name="Wang L."/>
            <person name="Fang L."/>
            <person name="Lei T."/>
            <person name="Chen C."/>
            <person name="Chen H."/>
            <person name="Xu Z."/>
            <person name="Li H."/>
            <person name="Huang H."/>
            <person name="Zhang F."/>
            <person name="Xu H."/>
            <person name="Li N."/>
            <person name="Zhao C."/>
            <person name="Li S."/>
            <person name="Dong L."/>
            <person name="Huang Y."/>
            <person name="Li L."/>
            <person name="Xi Y."/>
            <person name="Qi Q."/>
            <person name="Li W."/>
            <person name="Zhang B."/>
            <person name="Hu W."/>
            <person name="Zhang Y."/>
            <person name="Tian X."/>
            <person name="Jiao Y."/>
            <person name="Liang X."/>
            <person name="Jin J."/>
            <person name="Gao L."/>
            <person name="Zheng W."/>
            <person name="Hao B."/>
            <person name="Liu S."/>
            <person name="Wang W."/>
            <person name="Yuan L."/>
            <person name="Cao M."/>
            <person name="McDermott J."/>
            <person name="Samudrala R."/>
            <person name="Wang J."/>
            <person name="Wong G.K."/>
            <person name="Yang H."/>
        </authorList>
    </citation>
    <scope>NUCLEOTIDE SEQUENCE [LARGE SCALE GENOMIC DNA]</scope>
</reference>
<organism evidence="2">
    <name type="scientific">Oryza sativa subsp. japonica</name>
    <name type="common">Rice</name>
    <dbReference type="NCBI Taxonomy" id="39947"/>
    <lineage>
        <taxon>Eukaryota</taxon>
        <taxon>Viridiplantae</taxon>
        <taxon>Streptophyta</taxon>
        <taxon>Embryophyta</taxon>
        <taxon>Tracheophyta</taxon>
        <taxon>Spermatophyta</taxon>
        <taxon>Magnoliopsida</taxon>
        <taxon>Liliopsida</taxon>
        <taxon>Poales</taxon>
        <taxon>Poaceae</taxon>
        <taxon>BOP clade</taxon>
        <taxon>Oryzoideae</taxon>
        <taxon>Oryzeae</taxon>
        <taxon>Oryzinae</taxon>
        <taxon>Oryza</taxon>
        <taxon>Oryza sativa</taxon>
    </lineage>
</organism>
<dbReference type="EMBL" id="CM000140">
    <property type="protein sequence ID" value="EEE59668.1"/>
    <property type="molecule type" value="Genomic_DNA"/>
</dbReference>
<accession>B9FA90</accession>
<dbReference type="AlphaFoldDB" id="B9FA90"/>